<comment type="caution">
    <text evidence="2">The sequence shown here is derived from an EMBL/GenBank/DDBJ whole genome shotgun (WGS) entry which is preliminary data.</text>
</comment>
<name>A0AAD7HQZ1_9AGAR</name>
<keyword evidence="1" id="KW-0472">Membrane</keyword>
<dbReference type="PANTHER" id="PTHR21329:SF3">
    <property type="entry name" value="PHOSPHATIDYLINOSITOL N-ACETYLGLUCOSAMINYLTRANSFERASE SUBUNIT Q"/>
    <property type="match status" value="1"/>
</dbReference>
<dbReference type="Pfam" id="PF05024">
    <property type="entry name" value="Gpi1"/>
    <property type="match status" value="1"/>
</dbReference>
<reference evidence="2" key="1">
    <citation type="submission" date="2023-03" db="EMBL/GenBank/DDBJ databases">
        <title>Massive genome expansion in bonnet fungi (Mycena s.s.) driven by repeated elements and novel gene families across ecological guilds.</title>
        <authorList>
            <consortium name="Lawrence Berkeley National Laboratory"/>
            <person name="Harder C.B."/>
            <person name="Miyauchi S."/>
            <person name="Viragh M."/>
            <person name="Kuo A."/>
            <person name="Thoen E."/>
            <person name="Andreopoulos B."/>
            <person name="Lu D."/>
            <person name="Skrede I."/>
            <person name="Drula E."/>
            <person name="Henrissat B."/>
            <person name="Morin E."/>
            <person name="Kohler A."/>
            <person name="Barry K."/>
            <person name="LaButti K."/>
            <person name="Morin E."/>
            <person name="Salamov A."/>
            <person name="Lipzen A."/>
            <person name="Mereny Z."/>
            <person name="Hegedus B."/>
            <person name="Baldrian P."/>
            <person name="Stursova M."/>
            <person name="Weitz H."/>
            <person name="Taylor A."/>
            <person name="Grigoriev I.V."/>
            <person name="Nagy L.G."/>
            <person name="Martin F."/>
            <person name="Kauserud H."/>
        </authorList>
    </citation>
    <scope>NUCLEOTIDE SEQUENCE</scope>
    <source>
        <strain evidence="2">CBHHK188m</strain>
    </source>
</reference>
<dbReference type="GO" id="GO:0016740">
    <property type="term" value="F:transferase activity"/>
    <property type="evidence" value="ECO:0007669"/>
    <property type="project" value="UniProtKB-KW"/>
</dbReference>
<accession>A0AAD7HQZ1</accession>
<protein>
    <submittedName>
        <fullName evidence="2">N-acetylglucosaminyl transferase component-domain-containing protein</fullName>
    </submittedName>
</protein>
<dbReference type="PANTHER" id="PTHR21329">
    <property type="entry name" value="PHOSPHATIDYLINOSITOL N-ACETYLGLUCOSAMINYLTRANSFERASE SUBUNIT Q-RELATED"/>
    <property type="match status" value="1"/>
</dbReference>
<sequence>MPPPTVFWPEDVKDDGVCYGWRAPAVCVAGVIRDEEAEAESTLAALCASAEWPRLAEVCGGDPVVLGTCTFRGRHPTLAFTGIEDCTIVYYHRHAAASLRFYALENVEPREEGSGAQNAAFRTARAHDFTRPRYPAGGISGAVIRQFNAAKTIDTLLQRKSARQLLQAELSKYLFDLMDAALYVPMRVSRLVRLPRSLAYLKDFSTTVQQLDVRAEQAEFLAHEVAPLRRHDLTAVDVFAARYTNFFNTVWLILNDITIGVAFGSFLCENHVVLARMLNHLVDAFLVDWIRWALHWLDSWPAGLKLNTELSRFYSHTFSDLVAMWGHVLHRGAPYLPRIIYACGILSASGMTTAIALASDLLAVLTLHIHVGYFLSQALYARFLRTGGSLWNLFRGKRYNVLRERTDTWAYDTDQLLFGTILFTLLAFLFPTVLAYYALFAMMRLGTILLNAGLETQLAFMNHFPLFALMLRAKDPWRLPGGIYFAVKYAPGPVLVVKNQPVPFSTIFVQYSRLWRRLAAHYNPLRLLWCVLRGERLVAIPKYSMRYFDKDPVRTA</sequence>
<feature type="transmembrane region" description="Helical" evidence="1">
    <location>
        <begin position="415"/>
        <end position="439"/>
    </location>
</feature>
<feature type="transmembrane region" description="Helical" evidence="1">
    <location>
        <begin position="339"/>
        <end position="359"/>
    </location>
</feature>
<dbReference type="GO" id="GO:0016020">
    <property type="term" value="C:membrane"/>
    <property type="evidence" value="ECO:0007669"/>
    <property type="project" value="InterPro"/>
</dbReference>
<keyword evidence="2" id="KW-0808">Transferase</keyword>
<dbReference type="GO" id="GO:0005783">
    <property type="term" value="C:endoplasmic reticulum"/>
    <property type="evidence" value="ECO:0007669"/>
    <property type="project" value="TreeGrafter"/>
</dbReference>
<keyword evidence="3" id="KW-1185">Reference proteome</keyword>
<dbReference type="AlphaFoldDB" id="A0AAD7HQZ1"/>
<dbReference type="InterPro" id="IPR007720">
    <property type="entry name" value="PigQ/GPI1"/>
</dbReference>
<evidence type="ECO:0000256" key="1">
    <source>
        <dbReference type="SAM" id="Phobius"/>
    </source>
</evidence>
<dbReference type="EMBL" id="JARJLG010000221">
    <property type="protein sequence ID" value="KAJ7726260.1"/>
    <property type="molecule type" value="Genomic_DNA"/>
</dbReference>
<dbReference type="GO" id="GO:0006506">
    <property type="term" value="P:GPI anchor biosynthetic process"/>
    <property type="evidence" value="ECO:0007669"/>
    <property type="project" value="InterPro"/>
</dbReference>
<keyword evidence="1" id="KW-1133">Transmembrane helix</keyword>
<evidence type="ECO:0000313" key="3">
    <source>
        <dbReference type="Proteomes" id="UP001215280"/>
    </source>
</evidence>
<organism evidence="2 3">
    <name type="scientific">Mycena maculata</name>
    <dbReference type="NCBI Taxonomy" id="230809"/>
    <lineage>
        <taxon>Eukaryota</taxon>
        <taxon>Fungi</taxon>
        <taxon>Dikarya</taxon>
        <taxon>Basidiomycota</taxon>
        <taxon>Agaricomycotina</taxon>
        <taxon>Agaricomycetes</taxon>
        <taxon>Agaricomycetidae</taxon>
        <taxon>Agaricales</taxon>
        <taxon>Marasmiineae</taxon>
        <taxon>Mycenaceae</taxon>
        <taxon>Mycena</taxon>
    </lineage>
</organism>
<keyword evidence="1" id="KW-0812">Transmembrane</keyword>
<feature type="transmembrane region" description="Helical" evidence="1">
    <location>
        <begin position="371"/>
        <end position="394"/>
    </location>
</feature>
<dbReference type="Proteomes" id="UP001215280">
    <property type="component" value="Unassembled WGS sequence"/>
</dbReference>
<proteinExistence type="predicted"/>
<gene>
    <name evidence="2" type="ORF">DFH07DRAFT_852983</name>
</gene>
<evidence type="ECO:0000313" key="2">
    <source>
        <dbReference type="EMBL" id="KAJ7726260.1"/>
    </source>
</evidence>